<organism evidence="2 3">
    <name type="scientific">Reinekea marinisedimentorum</name>
    <dbReference type="NCBI Taxonomy" id="230495"/>
    <lineage>
        <taxon>Bacteria</taxon>
        <taxon>Pseudomonadati</taxon>
        <taxon>Pseudomonadota</taxon>
        <taxon>Gammaproteobacteria</taxon>
        <taxon>Oceanospirillales</taxon>
        <taxon>Saccharospirillaceae</taxon>
        <taxon>Reinekea</taxon>
    </lineage>
</organism>
<dbReference type="Gene3D" id="1.10.10.10">
    <property type="entry name" value="Winged helix-like DNA-binding domain superfamily/Winged helix DNA-binding domain"/>
    <property type="match status" value="1"/>
</dbReference>
<comment type="caution">
    <text evidence="2">The sequence shown here is derived from an EMBL/GenBank/DDBJ whole genome shotgun (WGS) entry which is preliminary data.</text>
</comment>
<dbReference type="InterPro" id="IPR036390">
    <property type="entry name" value="WH_DNA-bd_sf"/>
</dbReference>
<evidence type="ECO:0000313" key="3">
    <source>
        <dbReference type="Proteomes" id="UP000295793"/>
    </source>
</evidence>
<dbReference type="SUPFAM" id="SSF46785">
    <property type="entry name" value="Winged helix' DNA-binding domain"/>
    <property type="match status" value="1"/>
</dbReference>
<protein>
    <submittedName>
        <fullName evidence="2">DNA-binding PadR family transcriptional regulator</fullName>
    </submittedName>
</protein>
<dbReference type="PANTHER" id="PTHR43252">
    <property type="entry name" value="TRANSCRIPTIONAL REGULATOR YQJI"/>
    <property type="match status" value="1"/>
</dbReference>
<keyword evidence="2" id="KW-0238">DNA-binding</keyword>
<dbReference type="RefSeq" id="WP_132702619.1">
    <property type="nucleotide sequence ID" value="NZ_SLZR01000014.1"/>
</dbReference>
<dbReference type="AlphaFoldDB" id="A0A4V2UJ66"/>
<dbReference type="EMBL" id="SLZR01000014">
    <property type="protein sequence ID" value="TCS38860.1"/>
    <property type="molecule type" value="Genomic_DNA"/>
</dbReference>
<dbReference type="InterPro" id="IPR036388">
    <property type="entry name" value="WH-like_DNA-bd_sf"/>
</dbReference>
<feature type="domain" description="Transcription regulator PadR N-terminal" evidence="1">
    <location>
        <begin position="8"/>
        <end position="82"/>
    </location>
</feature>
<proteinExistence type="predicted"/>
<evidence type="ECO:0000259" key="1">
    <source>
        <dbReference type="Pfam" id="PF03551"/>
    </source>
</evidence>
<keyword evidence="3" id="KW-1185">Reference proteome</keyword>
<dbReference type="PANTHER" id="PTHR43252:SF7">
    <property type="entry name" value="TRANSCRIPTIONAL REGULATOR YQJI"/>
    <property type="match status" value="1"/>
</dbReference>
<gene>
    <name evidence="2" type="ORF">BCF53_11425</name>
</gene>
<sequence>MNRYDLIILGLLENKPQHGYDIKTFVEATEMNRWANISVSSLYNRLGWLEKHGYIYGTEQQVGNRPVRNEFEMTDAGRELLQQEVRDFISGFNDDPRTLGLAFLHVLPNDMAQAFVRQHIEDLQQEVKNQKSIIRKKKAENPLLNSLSPILSNMSLEHIRVELKYMKAVLEILENPETADQLNSIFDING</sequence>
<dbReference type="Pfam" id="PF03551">
    <property type="entry name" value="PadR"/>
    <property type="match status" value="1"/>
</dbReference>
<dbReference type="GO" id="GO:0003677">
    <property type="term" value="F:DNA binding"/>
    <property type="evidence" value="ECO:0007669"/>
    <property type="project" value="UniProtKB-KW"/>
</dbReference>
<evidence type="ECO:0000313" key="2">
    <source>
        <dbReference type="EMBL" id="TCS38860.1"/>
    </source>
</evidence>
<reference evidence="2 3" key="1">
    <citation type="submission" date="2019-03" db="EMBL/GenBank/DDBJ databases">
        <title>Genomic Encyclopedia of Archaeal and Bacterial Type Strains, Phase II (KMG-II): from individual species to whole genera.</title>
        <authorList>
            <person name="Goeker M."/>
        </authorList>
    </citation>
    <scope>NUCLEOTIDE SEQUENCE [LARGE SCALE GENOMIC DNA]</scope>
    <source>
        <strain evidence="2 3">DSM 15388</strain>
    </source>
</reference>
<name>A0A4V2UJ66_9GAMM</name>
<dbReference type="OrthoDB" id="3186544at2"/>
<dbReference type="InterPro" id="IPR005149">
    <property type="entry name" value="Tscrpt_reg_PadR_N"/>
</dbReference>
<accession>A0A4V2UJ66</accession>
<dbReference type="Proteomes" id="UP000295793">
    <property type="component" value="Unassembled WGS sequence"/>
</dbReference>